<evidence type="ECO:0000256" key="1">
    <source>
        <dbReference type="SAM" id="Phobius"/>
    </source>
</evidence>
<keyword evidence="3" id="KW-1185">Reference proteome</keyword>
<evidence type="ECO:0000313" key="3">
    <source>
        <dbReference type="Proteomes" id="UP000568839"/>
    </source>
</evidence>
<dbReference type="RefSeq" id="WP_184402127.1">
    <property type="nucleotide sequence ID" value="NZ_JACHHJ010000001.1"/>
</dbReference>
<evidence type="ECO:0000313" key="2">
    <source>
        <dbReference type="EMBL" id="MBB6448090.1"/>
    </source>
</evidence>
<feature type="transmembrane region" description="Helical" evidence="1">
    <location>
        <begin position="5"/>
        <end position="20"/>
    </location>
</feature>
<keyword evidence="1" id="KW-0812">Transmembrane</keyword>
<comment type="caution">
    <text evidence="2">The sequence shown here is derived from an EMBL/GenBank/DDBJ whole genome shotgun (WGS) entry which is preliminary data.</text>
</comment>
<dbReference type="Proteomes" id="UP000568839">
    <property type="component" value="Unassembled WGS sequence"/>
</dbReference>
<dbReference type="EMBL" id="JACHHJ010000001">
    <property type="protein sequence ID" value="MBB6448090.1"/>
    <property type="molecule type" value="Genomic_DNA"/>
</dbReference>
<gene>
    <name evidence="2" type="ORF">HNR44_000039</name>
</gene>
<organism evidence="2 3">
    <name type="scientific">Geomicrobium halophilum</name>
    <dbReference type="NCBI Taxonomy" id="549000"/>
    <lineage>
        <taxon>Bacteria</taxon>
        <taxon>Bacillati</taxon>
        <taxon>Bacillota</taxon>
        <taxon>Bacilli</taxon>
        <taxon>Bacillales</taxon>
        <taxon>Geomicrobium</taxon>
    </lineage>
</organism>
<feature type="transmembrane region" description="Helical" evidence="1">
    <location>
        <begin position="26"/>
        <end position="42"/>
    </location>
</feature>
<reference evidence="2 3" key="1">
    <citation type="submission" date="2020-08" db="EMBL/GenBank/DDBJ databases">
        <title>Genomic Encyclopedia of Type Strains, Phase IV (KMG-IV): sequencing the most valuable type-strain genomes for metagenomic binning, comparative biology and taxonomic classification.</title>
        <authorList>
            <person name="Goeker M."/>
        </authorList>
    </citation>
    <scope>NUCLEOTIDE SEQUENCE [LARGE SCALE GENOMIC DNA]</scope>
    <source>
        <strain evidence="2 3">DSM 21769</strain>
    </source>
</reference>
<proteinExistence type="predicted"/>
<dbReference type="AlphaFoldDB" id="A0A841PH28"/>
<accession>A0A841PH28</accession>
<protein>
    <submittedName>
        <fullName evidence="2">Putative membrane protein</fullName>
    </submittedName>
</protein>
<sequence>MDASMVLFILFGGFVIYFLWRRHWFKMIFCGLVAVLLGFLMVDPEGTVRHIQTVYELEFQRFG</sequence>
<name>A0A841PH28_9BACL</name>
<keyword evidence="1" id="KW-1133">Transmembrane helix</keyword>
<keyword evidence="1" id="KW-0472">Membrane</keyword>